<evidence type="ECO:0000256" key="1">
    <source>
        <dbReference type="SAM" id="MobiDB-lite"/>
    </source>
</evidence>
<organism evidence="2 3">
    <name type="scientific">Synaphobranchus kaupii</name>
    <name type="common">Kaup's arrowtooth eel</name>
    <dbReference type="NCBI Taxonomy" id="118154"/>
    <lineage>
        <taxon>Eukaryota</taxon>
        <taxon>Metazoa</taxon>
        <taxon>Chordata</taxon>
        <taxon>Craniata</taxon>
        <taxon>Vertebrata</taxon>
        <taxon>Euteleostomi</taxon>
        <taxon>Actinopterygii</taxon>
        <taxon>Neopterygii</taxon>
        <taxon>Teleostei</taxon>
        <taxon>Anguilliformes</taxon>
        <taxon>Synaphobranchidae</taxon>
        <taxon>Synaphobranchus</taxon>
    </lineage>
</organism>
<sequence length="119" mass="12251">MNLSRFRKTGRRSDGGGRRGGNGMRPRASGPAVRNARARSGAAWRAIGGLSLPRCRRTHDQLATIGTRRPGGDSAPGIGSLAGTVGSGARYGRVGESVATLGLLMREEVCVSVCSGSLS</sequence>
<dbReference type="Proteomes" id="UP001152622">
    <property type="component" value="Chromosome 4"/>
</dbReference>
<proteinExistence type="predicted"/>
<evidence type="ECO:0000313" key="2">
    <source>
        <dbReference type="EMBL" id="KAJ8363403.1"/>
    </source>
</evidence>
<dbReference type="EMBL" id="JAINUF010000004">
    <property type="protein sequence ID" value="KAJ8363403.1"/>
    <property type="molecule type" value="Genomic_DNA"/>
</dbReference>
<evidence type="ECO:0000313" key="3">
    <source>
        <dbReference type="Proteomes" id="UP001152622"/>
    </source>
</evidence>
<protein>
    <submittedName>
        <fullName evidence="2">Uncharacterized protein</fullName>
    </submittedName>
</protein>
<feature type="compositionally biased region" description="Basic residues" evidence="1">
    <location>
        <begin position="1"/>
        <end position="10"/>
    </location>
</feature>
<reference evidence="2" key="1">
    <citation type="journal article" date="2023" name="Science">
        <title>Genome structures resolve the early diversification of teleost fishes.</title>
        <authorList>
            <person name="Parey E."/>
            <person name="Louis A."/>
            <person name="Montfort J."/>
            <person name="Bouchez O."/>
            <person name="Roques C."/>
            <person name="Iampietro C."/>
            <person name="Lluch J."/>
            <person name="Castinel A."/>
            <person name="Donnadieu C."/>
            <person name="Desvignes T."/>
            <person name="Floi Bucao C."/>
            <person name="Jouanno E."/>
            <person name="Wen M."/>
            <person name="Mejri S."/>
            <person name="Dirks R."/>
            <person name="Jansen H."/>
            <person name="Henkel C."/>
            <person name="Chen W.J."/>
            <person name="Zahm M."/>
            <person name="Cabau C."/>
            <person name="Klopp C."/>
            <person name="Thompson A.W."/>
            <person name="Robinson-Rechavi M."/>
            <person name="Braasch I."/>
            <person name="Lecointre G."/>
            <person name="Bobe J."/>
            <person name="Postlethwait J.H."/>
            <person name="Berthelot C."/>
            <person name="Roest Crollius H."/>
            <person name="Guiguen Y."/>
        </authorList>
    </citation>
    <scope>NUCLEOTIDE SEQUENCE</scope>
    <source>
        <strain evidence="2">WJC10195</strain>
    </source>
</reference>
<dbReference type="AlphaFoldDB" id="A0A9Q1FNZ0"/>
<keyword evidence="3" id="KW-1185">Reference proteome</keyword>
<comment type="caution">
    <text evidence="2">The sequence shown here is derived from an EMBL/GenBank/DDBJ whole genome shotgun (WGS) entry which is preliminary data.</text>
</comment>
<gene>
    <name evidence="2" type="ORF">SKAU_G00122340</name>
</gene>
<name>A0A9Q1FNZ0_SYNKA</name>
<accession>A0A9Q1FNZ0</accession>
<feature type="region of interest" description="Disordered" evidence="1">
    <location>
        <begin position="1"/>
        <end position="39"/>
    </location>
</feature>